<dbReference type="Pfam" id="PF02374">
    <property type="entry name" value="ArsA_ATPase"/>
    <property type="match status" value="1"/>
</dbReference>
<evidence type="ECO:0000256" key="1">
    <source>
        <dbReference type="ARBA" id="ARBA00011040"/>
    </source>
</evidence>
<protein>
    <submittedName>
        <fullName evidence="3">Arsenite-transporting ATPase</fullName>
    </submittedName>
</protein>
<dbReference type="AlphaFoldDB" id="A0A2I0WIK0"/>
<dbReference type="GO" id="GO:0016887">
    <property type="term" value="F:ATP hydrolysis activity"/>
    <property type="evidence" value="ECO:0007669"/>
    <property type="project" value="InterPro"/>
</dbReference>
<dbReference type="PANTHER" id="PTHR10803">
    <property type="entry name" value="ARSENICAL PUMP-DRIVING ATPASE ARSENITE-TRANSLOCATING ATPASE"/>
    <property type="match status" value="1"/>
</dbReference>
<evidence type="ECO:0000259" key="2">
    <source>
        <dbReference type="Pfam" id="PF02374"/>
    </source>
</evidence>
<dbReference type="Proteomes" id="UP000233837">
    <property type="component" value="Unassembled WGS sequence"/>
</dbReference>
<reference evidence="3 4" key="1">
    <citation type="journal article" date="2016" name="Sci. Rep.">
        <title>The Dendrobium catenatum Lindl. genome sequence provides insights into polysaccharide synthase, floral development and adaptive evolution.</title>
        <authorList>
            <person name="Zhang G.Q."/>
            <person name="Xu Q."/>
            <person name="Bian C."/>
            <person name="Tsai W.C."/>
            <person name="Yeh C.M."/>
            <person name="Liu K.W."/>
            <person name="Yoshida K."/>
            <person name="Zhang L.S."/>
            <person name="Chang S.B."/>
            <person name="Chen F."/>
            <person name="Shi Y."/>
            <person name="Su Y.Y."/>
            <person name="Zhang Y.Q."/>
            <person name="Chen L.J."/>
            <person name="Yin Y."/>
            <person name="Lin M."/>
            <person name="Huang H."/>
            <person name="Deng H."/>
            <person name="Wang Z.W."/>
            <person name="Zhu S.L."/>
            <person name="Zhao X."/>
            <person name="Deng C."/>
            <person name="Niu S.C."/>
            <person name="Huang J."/>
            <person name="Wang M."/>
            <person name="Liu G.H."/>
            <person name="Yang H.J."/>
            <person name="Xiao X.J."/>
            <person name="Hsiao Y.Y."/>
            <person name="Wu W.L."/>
            <person name="Chen Y.Y."/>
            <person name="Mitsuda N."/>
            <person name="Ohme-Takagi M."/>
            <person name="Luo Y.B."/>
            <person name="Van de Peer Y."/>
            <person name="Liu Z.J."/>
        </authorList>
    </citation>
    <scope>NUCLEOTIDE SEQUENCE [LARGE SCALE GENOMIC DNA]</scope>
    <source>
        <tissue evidence="3">The whole plant</tissue>
    </source>
</reference>
<evidence type="ECO:0000313" key="4">
    <source>
        <dbReference type="Proteomes" id="UP000233837"/>
    </source>
</evidence>
<dbReference type="Gene3D" id="3.40.50.300">
    <property type="entry name" value="P-loop containing nucleotide triphosphate hydrolases"/>
    <property type="match status" value="1"/>
</dbReference>
<dbReference type="InterPro" id="IPR016300">
    <property type="entry name" value="ATPase_ArsA/GET3"/>
</dbReference>
<dbReference type="GO" id="GO:0005524">
    <property type="term" value="F:ATP binding"/>
    <property type="evidence" value="ECO:0007669"/>
    <property type="project" value="InterPro"/>
</dbReference>
<dbReference type="STRING" id="906689.A0A2I0WIK0"/>
<keyword evidence="4" id="KW-1185">Reference proteome</keyword>
<dbReference type="EMBL" id="KZ502593">
    <property type="protein sequence ID" value="PKU75494.1"/>
    <property type="molecule type" value="Genomic_DNA"/>
</dbReference>
<dbReference type="GO" id="GO:0043529">
    <property type="term" value="C:GET complex"/>
    <property type="evidence" value="ECO:0007669"/>
    <property type="project" value="TreeGrafter"/>
</dbReference>
<proteinExistence type="inferred from homology"/>
<accession>A0A2I0WIK0</accession>
<evidence type="ECO:0000313" key="3">
    <source>
        <dbReference type="EMBL" id="PKU75494.1"/>
    </source>
</evidence>
<organism evidence="3 4">
    <name type="scientific">Dendrobium catenatum</name>
    <dbReference type="NCBI Taxonomy" id="906689"/>
    <lineage>
        <taxon>Eukaryota</taxon>
        <taxon>Viridiplantae</taxon>
        <taxon>Streptophyta</taxon>
        <taxon>Embryophyta</taxon>
        <taxon>Tracheophyta</taxon>
        <taxon>Spermatophyta</taxon>
        <taxon>Magnoliopsida</taxon>
        <taxon>Liliopsida</taxon>
        <taxon>Asparagales</taxon>
        <taxon>Orchidaceae</taxon>
        <taxon>Epidendroideae</taxon>
        <taxon>Malaxideae</taxon>
        <taxon>Dendrobiinae</taxon>
        <taxon>Dendrobium</taxon>
    </lineage>
</organism>
<gene>
    <name evidence="3" type="ORF">MA16_Dca011270</name>
</gene>
<name>A0A2I0WIK0_9ASPA</name>
<dbReference type="InterPro" id="IPR025723">
    <property type="entry name" value="ArsA/GET3_ATPase-like"/>
</dbReference>
<dbReference type="GO" id="GO:0071816">
    <property type="term" value="P:tail-anchored membrane protein insertion into ER membrane"/>
    <property type="evidence" value="ECO:0007669"/>
    <property type="project" value="TreeGrafter"/>
</dbReference>
<comment type="similarity">
    <text evidence="1">Belongs to the arsA ATPase family.</text>
</comment>
<reference evidence="3 4" key="2">
    <citation type="journal article" date="2017" name="Nature">
        <title>The Apostasia genome and the evolution of orchids.</title>
        <authorList>
            <person name="Zhang G.Q."/>
            <person name="Liu K.W."/>
            <person name="Li Z."/>
            <person name="Lohaus R."/>
            <person name="Hsiao Y.Y."/>
            <person name="Niu S.C."/>
            <person name="Wang J.Y."/>
            <person name="Lin Y.C."/>
            <person name="Xu Q."/>
            <person name="Chen L.J."/>
            <person name="Yoshida K."/>
            <person name="Fujiwara S."/>
            <person name="Wang Z.W."/>
            <person name="Zhang Y.Q."/>
            <person name="Mitsuda N."/>
            <person name="Wang M."/>
            <person name="Liu G.H."/>
            <person name="Pecoraro L."/>
            <person name="Huang H.X."/>
            <person name="Xiao X.J."/>
            <person name="Lin M."/>
            <person name="Wu X.Y."/>
            <person name="Wu W.L."/>
            <person name="Chen Y.Y."/>
            <person name="Chang S.B."/>
            <person name="Sakamoto S."/>
            <person name="Ohme-Takagi M."/>
            <person name="Yagi M."/>
            <person name="Zeng S.J."/>
            <person name="Shen C.Y."/>
            <person name="Yeh C.M."/>
            <person name="Luo Y.B."/>
            <person name="Tsai W.C."/>
            <person name="Van de Peer Y."/>
            <person name="Liu Z.J."/>
        </authorList>
    </citation>
    <scope>NUCLEOTIDE SEQUENCE [LARGE SCALE GENOMIC DNA]</scope>
    <source>
        <tissue evidence="3">The whole plant</tissue>
    </source>
</reference>
<feature type="domain" description="ArsA/GET3 Anion-transporting ATPase-like" evidence="2">
    <location>
        <begin position="1"/>
        <end position="83"/>
    </location>
</feature>
<dbReference type="PANTHER" id="PTHR10803:SF3">
    <property type="entry name" value="ATPASE GET3"/>
    <property type="match status" value="1"/>
</dbReference>
<dbReference type="InterPro" id="IPR027417">
    <property type="entry name" value="P-loop_NTPase"/>
</dbReference>
<sequence length="83" mass="9266">MISTNPAHNLSEAFQHQFTKIPTLVNGFKILIAMEVDPKIENKDLTNDEGIDSFVSELSNAITGVDEAMSFAEVLELFQTMDY</sequence>